<dbReference type="RefSeq" id="XP_022148866.1">
    <property type="nucleotide sequence ID" value="XM_022293174.1"/>
</dbReference>
<keyword evidence="1" id="KW-1185">Reference proteome</keyword>
<reference evidence="2 3" key="1">
    <citation type="submission" date="2025-04" db="UniProtKB">
        <authorList>
            <consortium name="RefSeq"/>
        </authorList>
    </citation>
    <scope>IDENTIFICATION</scope>
    <source>
        <strain evidence="2 3">OHB3-1</strain>
    </source>
</reference>
<dbReference type="GeneID" id="111017434"/>
<dbReference type="InterPro" id="IPR039326">
    <property type="entry name" value="Patronus"/>
</dbReference>
<protein>
    <submittedName>
        <fullName evidence="2 3">Protein PATRONUS 1-like isoform X1</fullName>
    </submittedName>
</protein>
<evidence type="ECO:0000313" key="2">
    <source>
        <dbReference type="RefSeq" id="XP_022148866.1"/>
    </source>
</evidence>
<name>A0A6J1D672_MOMCH</name>
<evidence type="ECO:0000313" key="3">
    <source>
        <dbReference type="RefSeq" id="XP_022148867.1"/>
    </source>
</evidence>
<dbReference type="PANTHER" id="PTHR35125:SF1">
    <property type="entry name" value="PROTEIN PATRONUS 2"/>
    <property type="match status" value="1"/>
</dbReference>
<sequence length="187" mass="21002">MTSRVTPGQLIIPDENLGMNPKKKVAADRKGKSSKIIHKKGVAAGSGRKALNDISNKSSILHQEVPIRKKERAKEEIDVAGERFLHDHDKCIEAQRLPVLASYLDLVLPGHDSLPKVESHASDQAKINIDTPRCYSDPDELFTLECNSWEKYLAKQHSAPCSPMHWDSSSASFSWQFEEPNFVLRDE</sequence>
<accession>A0A6J1D672</accession>
<dbReference type="AlphaFoldDB" id="A0A6J1D672"/>
<dbReference type="GO" id="GO:0007346">
    <property type="term" value="P:regulation of mitotic cell cycle"/>
    <property type="evidence" value="ECO:0007669"/>
    <property type="project" value="InterPro"/>
</dbReference>
<dbReference type="RefSeq" id="XP_022148867.1">
    <property type="nucleotide sequence ID" value="XM_022293175.1"/>
</dbReference>
<dbReference type="PANTHER" id="PTHR35125">
    <property type="entry name" value="NEURON NAVIGATOR 1-LIKE-RELATED"/>
    <property type="match status" value="1"/>
</dbReference>
<gene>
    <name evidence="2 3" type="primary">LOC111017434</name>
</gene>
<organism evidence="1 3">
    <name type="scientific">Momordica charantia</name>
    <name type="common">Bitter gourd</name>
    <name type="synonym">Balsam pear</name>
    <dbReference type="NCBI Taxonomy" id="3673"/>
    <lineage>
        <taxon>Eukaryota</taxon>
        <taxon>Viridiplantae</taxon>
        <taxon>Streptophyta</taxon>
        <taxon>Embryophyta</taxon>
        <taxon>Tracheophyta</taxon>
        <taxon>Spermatophyta</taxon>
        <taxon>Magnoliopsida</taxon>
        <taxon>eudicotyledons</taxon>
        <taxon>Gunneridae</taxon>
        <taxon>Pentapetalae</taxon>
        <taxon>rosids</taxon>
        <taxon>fabids</taxon>
        <taxon>Cucurbitales</taxon>
        <taxon>Cucurbitaceae</taxon>
        <taxon>Momordiceae</taxon>
        <taxon>Momordica</taxon>
    </lineage>
</organism>
<dbReference type="KEGG" id="mcha:111017434"/>
<dbReference type="Proteomes" id="UP000504603">
    <property type="component" value="Unplaced"/>
</dbReference>
<proteinExistence type="predicted"/>
<dbReference type="OrthoDB" id="1916925at2759"/>
<evidence type="ECO:0000313" key="1">
    <source>
        <dbReference type="Proteomes" id="UP000504603"/>
    </source>
</evidence>